<feature type="region of interest" description="Disordered" evidence="2">
    <location>
        <begin position="231"/>
        <end position="294"/>
    </location>
</feature>
<dbReference type="GO" id="GO:0006376">
    <property type="term" value="P:mRNA splice site recognition"/>
    <property type="evidence" value="ECO:0007669"/>
    <property type="project" value="InterPro"/>
</dbReference>
<accession>A0AAD7UNW2</accession>
<reference evidence="3" key="1">
    <citation type="submission" date="2023-01" db="EMBL/GenBank/DDBJ databases">
        <title>Metagenome sequencing of chrysophaentin producing Chrysophaeum taylorii.</title>
        <authorList>
            <person name="Davison J."/>
            <person name="Bewley C."/>
        </authorList>
    </citation>
    <scope>NUCLEOTIDE SEQUENCE</scope>
    <source>
        <strain evidence="3">NIES-1699</strain>
    </source>
</reference>
<dbReference type="EMBL" id="JAQMWT010000011">
    <property type="protein sequence ID" value="KAJ8614121.1"/>
    <property type="molecule type" value="Genomic_DNA"/>
</dbReference>
<feature type="compositionally biased region" description="Basic and acidic residues" evidence="2">
    <location>
        <begin position="279"/>
        <end position="294"/>
    </location>
</feature>
<feature type="region of interest" description="Disordered" evidence="2">
    <location>
        <begin position="1"/>
        <end position="21"/>
    </location>
</feature>
<gene>
    <name evidence="3" type="ORF">CTAYLR_004620</name>
</gene>
<organism evidence="3 4">
    <name type="scientific">Chrysophaeum taylorii</name>
    <dbReference type="NCBI Taxonomy" id="2483200"/>
    <lineage>
        <taxon>Eukaryota</taxon>
        <taxon>Sar</taxon>
        <taxon>Stramenopiles</taxon>
        <taxon>Ochrophyta</taxon>
        <taxon>Pelagophyceae</taxon>
        <taxon>Pelagomonadales</taxon>
        <taxon>Pelagomonadaceae</taxon>
        <taxon>Chrysophaeum</taxon>
    </lineage>
</organism>
<name>A0AAD7UNW2_9STRA</name>
<evidence type="ECO:0000256" key="2">
    <source>
        <dbReference type="SAM" id="MobiDB-lite"/>
    </source>
</evidence>
<protein>
    <submittedName>
        <fullName evidence="3">Uncharacterized protein</fullName>
    </submittedName>
</protein>
<evidence type="ECO:0000256" key="1">
    <source>
        <dbReference type="ARBA" id="ARBA00005655"/>
    </source>
</evidence>
<dbReference type="Proteomes" id="UP001230188">
    <property type="component" value="Unassembled WGS sequence"/>
</dbReference>
<evidence type="ECO:0000313" key="4">
    <source>
        <dbReference type="Proteomes" id="UP001230188"/>
    </source>
</evidence>
<sequence length="294" mass="34868">MDAQRALLDELMGPQRDIPESQRREIKFDEPEIDKFWLVGMNPFDMFRNTPWSTRLPDIYRRAIGKEYGGEKSQPKEVLSQWAELPEKAKEKYGYEGQLYQFLDELVRNNDRTVMRARQAHEAKACEITDADAERLRAVESEISLLTKEAEAAGEEGDVDGSLSLMTRVEDLNKQKEAIIKPQDARVQKVLVCEVSGNVVQNTDVRIQEHYSGRIYLSWKGVRDKLAELRTKFNGKPPRPIPHYDWRKDPEFHPELRKHRRPRDRSPDSDRDRRRRRRRDDPPRDDRNRYYHRR</sequence>
<keyword evidence="4" id="KW-1185">Reference proteome</keyword>
<dbReference type="GO" id="GO:0003729">
    <property type="term" value="F:mRNA binding"/>
    <property type="evidence" value="ECO:0007669"/>
    <property type="project" value="InterPro"/>
</dbReference>
<feature type="compositionally biased region" description="Basic and acidic residues" evidence="2">
    <location>
        <begin position="242"/>
        <end position="255"/>
    </location>
</feature>
<comment type="similarity">
    <text evidence="1">Belongs to the Luc7 family.</text>
</comment>
<evidence type="ECO:0000313" key="3">
    <source>
        <dbReference type="EMBL" id="KAJ8614121.1"/>
    </source>
</evidence>
<dbReference type="InterPro" id="IPR004882">
    <property type="entry name" value="Luc7-rel"/>
</dbReference>
<dbReference type="AlphaFoldDB" id="A0AAD7UNW2"/>
<dbReference type="Pfam" id="PF03194">
    <property type="entry name" value="LUC7"/>
    <property type="match status" value="1"/>
</dbReference>
<dbReference type="GO" id="GO:0005685">
    <property type="term" value="C:U1 snRNP"/>
    <property type="evidence" value="ECO:0007669"/>
    <property type="project" value="InterPro"/>
</dbReference>
<proteinExistence type="inferred from homology"/>
<comment type="caution">
    <text evidence="3">The sequence shown here is derived from an EMBL/GenBank/DDBJ whole genome shotgun (WGS) entry which is preliminary data.</text>
</comment>
<dbReference type="PANTHER" id="PTHR12375">
    <property type="entry name" value="RNA-BINDING PROTEIN LUC7-RELATED"/>
    <property type="match status" value="1"/>
</dbReference>